<protein>
    <submittedName>
        <fullName evidence="1">Uncharacterized protein</fullName>
    </submittedName>
</protein>
<reference evidence="1" key="1">
    <citation type="submission" date="2020-04" db="EMBL/GenBank/DDBJ databases">
        <authorList>
            <person name="Chiriac C."/>
            <person name="Salcher M."/>
            <person name="Ghai R."/>
            <person name="Kavagutti S V."/>
        </authorList>
    </citation>
    <scope>NUCLEOTIDE SEQUENCE</scope>
</reference>
<dbReference type="EMBL" id="LR796208">
    <property type="protein sequence ID" value="CAB4127215.1"/>
    <property type="molecule type" value="Genomic_DNA"/>
</dbReference>
<organism evidence="1">
    <name type="scientific">uncultured Caudovirales phage</name>
    <dbReference type="NCBI Taxonomy" id="2100421"/>
    <lineage>
        <taxon>Viruses</taxon>
        <taxon>Duplodnaviria</taxon>
        <taxon>Heunggongvirae</taxon>
        <taxon>Uroviricota</taxon>
        <taxon>Caudoviricetes</taxon>
        <taxon>Peduoviridae</taxon>
        <taxon>Maltschvirus</taxon>
        <taxon>Maltschvirus maltsch</taxon>
    </lineage>
</organism>
<gene>
    <name evidence="1" type="ORF">UFOVP84_77</name>
</gene>
<accession>A0A6J5L0X5</accession>
<name>A0A6J5L0X5_9CAUD</name>
<proteinExistence type="predicted"/>
<sequence length="373" mass="42929">MTSTIIYNQIRISELENILDGSNHTLFSTKYSKNNPSINGNLYHNKKLVEFINNSVNFTEDFVSFQEKIRYYLLDKKEQNCCIICNTPIVIHKITCCKTCEIKWYSINPKVKESLELSFIKKRSTIIDGKSLLQIAGQRGKETRIKNGGYIVSDESKQKLKALRSTINPITGLTPCQQAGKTLSETMTDTEKSNRSNRLKSFQSEIVYCIIFTKEEWTRGKLNSVLLAEKLNNTIDPNTQKSLMVLKNEKTSKTKRKDCNISDIKEYRRLVGIYTNRSLKMAGSHLENIELRSNHNKFNQSYHVDHKFSVSEGFHNSIPPFIIGSIHNLQVIPWRDNISKSNKCSIDKNLLIDMFYKETTQSPIESPSEIEFS</sequence>
<evidence type="ECO:0000313" key="1">
    <source>
        <dbReference type="EMBL" id="CAB4127215.1"/>
    </source>
</evidence>